<keyword evidence="1" id="KW-0539">Nucleus</keyword>
<comment type="subcellular location">
    <subcellularLocation>
        <location evidence="1">Nucleus</location>
    </subcellularLocation>
</comment>
<evidence type="ECO:0000256" key="1">
    <source>
        <dbReference type="RuleBase" id="RU367018"/>
    </source>
</evidence>
<feature type="region of interest" description="Disordered" evidence="2">
    <location>
        <begin position="1"/>
        <end position="21"/>
    </location>
</feature>
<dbReference type="GO" id="GO:0008270">
    <property type="term" value="F:zinc ion binding"/>
    <property type="evidence" value="ECO:0007669"/>
    <property type="project" value="UniProtKB-UniRule"/>
</dbReference>
<dbReference type="GO" id="GO:0006355">
    <property type="term" value="P:regulation of DNA-templated transcription"/>
    <property type="evidence" value="ECO:0007669"/>
    <property type="project" value="UniProtKB-UniRule"/>
</dbReference>
<comment type="similarity">
    <text evidence="1">Belongs to the FHY3/FAR1 family.</text>
</comment>
<accession>K3Z067</accession>
<dbReference type="Proteomes" id="UP000004995">
    <property type="component" value="Unassembled WGS sequence"/>
</dbReference>
<keyword evidence="4" id="KW-1185">Reference proteome</keyword>
<organism evidence="3 4">
    <name type="scientific">Setaria italica</name>
    <name type="common">Foxtail millet</name>
    <name type="synonym">Panicum italicum</name>
    <dbReference type="NCBI Taxonomy" id="4555"/>
    <lineage>
        <taxon>Eukaryota</taxon>
        <taxon>Viridiplantae</taxon>
        <taxon>Streptophyta</taxon>
        <taxon>Embryophyta</taxon>
        <taxon>Tracheophyta</taxon>
        <taxon>Spermatophyta</taxon>
        <taxon>Magnoliopsida</taxon>
        <taxon>Liliopsida</taxon>
        <taxon>Poales</taxon>
        <taxon>Poaceae</taxon>
        <taxon>PACMAD clade</taxon>
        <taxon>Panicoideae</taxon>
        <taxon>Panicodae</taxon>
        <taxon>Paniceae</taxon>
        <taxon>Cenchrinae</taxon>
        <taxon>Setaria</taxon>
    </lineage>
</organism>
<dbReference type="PANTHER" id="PTHR31669:SF217">
    <property type="entry name" value="PROTEIN FAR1-RELATED SEQUENCE"/>
    <property type="match status" value="1"/>
</dbReference>
<keyword evidence="1" id="KW-0863">Zinc-finger</keyword>
<protein>
    <recommendedName>
        <fullName evidence="1">Protein FAR1-RELATED SEQUENCE</fullName>
    </recommendedName>
</protein>
<reference evidence="3" key="2">
    <citation type="submission" date="2018-08" db="UniProtKB">
        <authorList>
            <consortium name="EnsemblPlants"/>
        </authorList>
    </citation>
    <scope>IDENTIFICATION</scope>
    <source>
        <strain evidence="3">Yugu1</strain>
    </source>
</reference>
<proteinExistence type="inferred from homology"/>
<dbReference type="InParanoid" id="K3Z067"/>
<dbReference type="OMA" id="WANACCK"/>
<dbReference type="InterPro" id="IPR031052">
    <property type="entry name" value="FHY3/FAR1"/>
</dbReference>
<evidence type="ECO:0000313" key="3">
    <source>
        <dbReference type="EnsemblPlants" id="KQL29656"/>
    </source>
</evidence>
<dbReference type="HOGENOM" id="CLU_901390_0_0_1"/>
<evidence type="ECO:0000313" key="4">
    <source>
        <dbReference type="Proteomes" id="UP000004995"/>
    </source>
</evidence>
<comment type="function">
    <text evidence="1">Putative transcription activator involved in regulating light control of development.</text>
</comment>
<evidence type="ECO:0000256" key="2">
    <source>
        <dbReference type="SAM" id="MobiDB-lite"/>
    </source>
</evidence>
<keyword evidence="1" id="KW-0862">Zinc</keyword>
<keyword evidence="1" id="KW-0479">Metal-binding</keyword>
<dbReference type="EMBL" id="AGNK02000315">
    <property type="status" value="NOT_ANNOTATED_CDS"/>
    <property type="molecule type" value="Genomic_DNA"/>
</dbReference>
<sequence length="309" mass="35985">MATFGFLKTEKENNQPQIEKTSKRVGYPAYAKVKEDKKGKQWYFDHVEEAHNHKLHPSPRMVRYMHAHKQREAVMDDMFAIISRNGVAHQAAMNPFTEKDVKNMKATNVQAEHTDDINKLIEFFKDCEAQNPQFQWDPKLDSQGVFKAFKKCMGGSRTRCILTDQYQAMGVAIAKEFPGHMPQLTNLFGMYVKRNFKDKFYFVLNHPLTPMEFEDSTLDSLYRQRELYVPAYFKDQYCGKMASTQRSESSNFVMKSCFVDKHTALHRFAKKTLDFVHSRKMKKSEETYHGTVIARGSQEASGHLKSKLY</sequence>
<reference evidence="4" key="1">
    <citation type="journal article" date="2012" name="Nat. Biotechnol.">
        <title>Reference genome sequence of the model plant Setaria.</title>
        <authorList>
            <person name="Bennetzen J.L."/>
            <person name="Schmutz J."/>
            <person name="Wang H."/>
            <person name="Percifield R."/>
            <person name="Hawkins J."/>
            <person name="Pontaroli A.C."/>
            <person name="Estep M."/>
            <person name="Feng L."/>
            <person name="Vaughn J.N."/>
            <person name="Grimwood J."/>
            <person name="Jenkins J."/>
            <person name="Barry K."/>
            <person name="Lindquist E."/>
            <person name="Hellsten U."/>
            <person name="Deshpande S."/>
            <person name="Wang X."/>
            <person name="Wu X."/>
            <person name="Mitros T."/>
            <person name="Triplett J."/>
            <person name="Yang X."/>
            <person name="Ye C.Y."/>
            <person name="Mauro-Herrera M."/>
            <person name="Wang L."/>
            <person name="Li P."/>
            <person name="Sharma M."/>
            <person name="Sharma R."/>
            <person name="Ronald P.C."/>
            <person name="Panaud O."/>
            <person name="Kellogg E.A."/>
            <person name="Brutnell T.P."/>
            <person name="Doust A.N."/>
            <person name="Tuskan G.A."/>
            <person name="Rokhsar D."/>
            <person name="Devos K.M."/>
        </authorList>
    </citation>
    <scope>NUCLEOTIDE SEQUENCE [LARGE SCALE GENOMIC DNA]</scope>
    <source>
        <strain evidence="4">cv. Yugu1</strain>
    </source>
</reference>
<dbReference type="GO" id="GO:0005634">
    <property type="term" value="C:nucleus"/>
    <property type="evidence" value="ECO:0007669"/>
    <property type="project" value="UniProtKB-SubCell"/>
</dbReference>
<dbReference type="EnsemblPlants" id="KQL29656">
    <property type="protein sequence ID" value="KQL29656"/>
    <property type="gene ID" value="SETIT_019928mg"/>
</dbReference>
<dbReference type="AlphaFoldDB" id="K3Z067"/>
<dbReference type="PANTHER" id="PTHR31669">
    <property type="entry name" value="PROTEIN FAR1-RELATED SEQUENCE 10-RELATED"/>
    <property type="match status" value="1"/>
</dbReference>
<dbReference type="Gramene" id="KQL29656">
    <property type="protein sequence ID" value="KQL29656"/>
    <property type="gene ID" value="SETIT_019928mg"/>
</dbReference>
<name>K3Z067_SETIT</name>